<gene>
    <name evidence="2" type="ORF">DRJ31_02270</name>
</gene>
<reference evidence="2 3" key="1">
    <citation type="submission" date="2018-06" db="EMBL/GenBank/DDBJ databases">
        <title>Extensive metabolic versatility and redundancy in microbially diverse, dynamic hydrothermal sediments.</title>
        <authorList>
            <person name="Dombrowski N."/>
            <person name="Teske A."/>
            <person name="Baker B.J."/>
        </authorList>
    </citation>
    <scope>NUCLEOTIDE SEQUENCE [LARGE SCALE GENOMIC DNA]</scope>
    <source>
        <strain evidence="2">B66_G16</strain>
    </source>
</reference>
<feature type="transmembrane region" description="Helical" evidence="1">
    <location>
        <begin position="114"/>
        <end position="137"/>
    </location>
</feature>
<sequence length="219" mass="24214">MVFVTWIWMFAGLLATILLIACVKGVSLAVEQLIDMLGREPYLASYAEVIGVGALPLIISLACKDDFRIYGLTREGLTKSLAASTLMASAILLMRALHENSVFHSFNLRFPYNIWYAFLGVFAYGPLEVFFVVWLIVNTDRALNCLKSVFSPGLIITVLAFGLSHVVFSQGGVVNAIKVTTIFFILSLIFKRTGNSIGPMIAWTLINRQVSYLLMGCLM</sequence>
<keyword evidence="1" id="KW-1133">Transmembrane helix</keyword>
<dbReference type="EMBL" id="QMQV01000011">
    <property type="protein sequence ID" value="RLE50195.1"/>
    <property type="molecule type" value="Genomic_DNA"/>
</dbReference>
<name>A0A497ES65_9CREN</name>
<feature type="transmembrane region" description="Helical" evidence="1">
    <location>
        <begin position="76"/>
        <end position="94"/>
    </location>
</feature>
<evidence type="ECO:0000313" key="2">
    <source>
        <dbReference type="EMBL" id="RLE50195.1"/>
    </source>
</evidence>
<protein>
    <recommendedName>
        <fullName evidence="4">CPBP family intramembrane metalloprotease</fullName>
    </recommendedName>
</protein>
<evidence type="ECO:0008006" key="4">
    <source>
        <dbReference type="Google" id="ProtNLM"/>
    </source>
</evidence>
<dbReference type="AlphaFoldDB" id="A0A497ES65"/>
<feature type="transmembrane region" description="Helical" evidence="1">
    <location>
        <begin position="149"/>
        <end position="167"/>
    </location>
</feature>
<evidence type="ECO:0000313" key="3">
    <source>
        <dbReference type="Proteomes" id="UP000278475"/>
    </source>
</evidence>
<evidence type="ECO:0000256" key="1">
    <source>
        <dbReference type="SAM" id="Phobius"/>
    </source>
</evidence>
<keyword evidence="1" id="KW-0472">Membrane</keyword>
<comment type="caution">
    <text evidence="2">The sequence shown here is derived from an EMBL/GenBank/DDBJ whole genome shotgun (WGS) entry which is preliminary data.</text>
</comment>
<dbReference type="Proteomes" id="UP000278475">
    <property type="component" value="Unassembled WGS sequence"/>
</dbReference>
<keyword evidence="1" id="KW-0812">Transmembrane</keyword>
<accession>A0A497ES65</accession>
<feature type="transmembrane region" description="Helical" evidence="1">
    <location>
        <begin position="45"/>
        <end position="64"/>
    </location>
</feature>
<organism evidence="2 3">
    <name type="scientific">Thermoproteota archaeon</name>
    <dbReference type="NCBI Taxonomy" id="2056631"/>
    <lineage>
        <taxon>Archaea</taxon>
        <taxon>Thermoproteota</taxon>
    </lineage>
</organism>
<feature type="transmembrane region" description="Helical" evidence="1">
    <location>
        <begin position="173"/>
        <end position="190"/>
    </location>
</feature>
<proteinExistence type="predicted"/>